<name>A0A939EV29_9BACT</name>
<gene>
    <name evidence="2" type="ORF">J0X19_07395</name>
</gene>
<dbReference type="SMART" id="SM00710">
    <property type="entry name" value="PbH1"/>
    <property type="match status" value="6"/>
</dbReference>
<accession>A0A939EV29</accession>
<dbReference type="AlphaFoldDB" id="A0A939EV29"/>
<protein>
    <submittedName>
        <fullName evidence="2">T9SS type A sorting domain-containing protein</fullName>
    </submittedName>
</protein>
<dbReference type="InterPro" id="IPR011050">
    <property type="entry name" value="Pectin_lyase_fold/virulence"/>
</dbReference>
<dbReference type="RefSeq" id="WP_206983329.1">
    <property type="nucleotide sequence ID" value="NZ_JAFLQZ010000003.1"/>
</dbReference>
<organism evidence="2 3">
    <name type="scientific">Hymenobacter telluris</name>
    <dbReference type="NCBI Taxonomy" id="2816474"/>
    <lineage>
        <taxon>Bacteria</taxon>
        <taxon>Pseudomonadati</taxon>
        <taxon>Bacteroidota</taxon>
        <taxon>Cytophagia</taxon>
        <taxon>Cytophagales</taxon>
        <taxon>Hymenobacteraceae</taxon>
        <taxon>Hymenobacter</taxon>
    </lineage>
</organism>
<dbReference type="InterPro" id="IPR012334">
    <property type="entry name" value="Pectin_lyas_fold"/>
</dbReference>
<dbReference type="SUPFAM" id="SSF51126">
    <property type="entry name" value="Pectin lyase-like"/>
    <property type="match status" value="1"/>
</dbReference>
<dbReference type="InterPro" id="IPR006626">
    <property type="entry name" value="PbH1"/>
</dbReference>
<keyword evidence="1" id="KW-0732">Signal</keyword>
<evidence type="ECO:0000256" key="1">
    <source>
        <dbReference type="SAM" id="SignalP"/>
    </source>
</evidence>
<dbReference type="Gene3D" id="2.160.20.10">
    <property type="entry name" value="Single-stranded right-handed beta-helix, Pectin lyase-like"/>
    <property type="match status" value="1"/>
</dbReference>
<dbReference type="NCBIfam" id="TIGR04183">
    <property type="entry name" value="Por_Secre_tail"/>
    <property type="match status" value="1"/>
</dbReference>
<dbReference type="InterPro" id="IPR026444">
    <property type="entry name" value="Secre_tail"/>
</dbReference>
<evidence type="ECO:0000313" key="2">
    <source>
        <dbReference type="EMBL" id="MBO0357766.1"/>
    </source>
</evidence>
<sequence>MKKRVLLFSLMIHLLVFSSVQAQFSTPGTSQRYTLTQLAALSNGYMTQTGGVWFINDTIRLATTDTLRITTNETIRVADRALLSIDGVLRVTPPDSVVFTAQNATQPWLGMQLSATSGGSVLRRTVVERSGGVRVVDATVELTDCAFRNNLSTVGGRLTNSAALALSGNRAVVQRCRFVRNARAGINSPSNRPTSPVIEDCIFWHNDTENGNYPQINLGTGNPTFPIRVERCLVVGNPAYNMAGGIGVSNLLGSGGVTAVVIRRNTVRNNRYGIAVIGSSISSYVTGNLVENNNTNPNAQTGGSGLNFQGSQTQTGVVSRNVLTGNLWGVTLVRSGTAGGPAISFGNALSTDTTDVGLNRLTGNGNGGQIYDFYNNGPDAVKAENNDWGSAVASVIETHIYHQPDLASLGLVDFQPFRQPLNTRARTPLLATEAYPNPAHATVTFRLPGTAPVQVRLHDATGRLVLSQVLSPRNGQVQVGTQLLRAGLYSYHLTQETAVGTGRLVIE</sequence>
<comment type="caution">
    <text evidence="2">The sequence shown here is derived from an EMBL/GenBank/DDBJ whole genome shotgun (WGS) entry which is preliminary data.</text>
</comment>
<dbReference type="Proteomes" id="UP000664144">
    <property type="component" value="Unassembled WGS sequence"/>
</dbReference>
<feature type="signal peptide" evidence="1">
    <location>
        <begin position="1"/>
        <end position="22"/>
    </location>
</feature>
<proteinExistence type="predicted"/>
<dbReference type="EMBL" id="JAFLQZ010000003">
    <property type="protein sequence ID" value="MBO0357766.1"/>
    <property type="molecule type" value="Genomic_DNA"/>
</dbReference>
<reference evidence="2" key="1">
    <citation type="submission" date="2021-03" db="EMBL/GenBank/DDBJ databases">
        <authorList>
            <person name="Kim M.K."/>
        </authorList>
    </citation>
    <scope>NUCLEOTIDE SEQUENCE</scope>
    <source>
        <strain evidence="2">BT186</strain>
    </source>
</reference>
<evidence type="ECO:0000313" key="3">
    <source>
        <dbReference type="Proteomes" id="UP000664144"/>
    </source>
</evidence>
<feature type="chain" id="PRO_5037321592" evidence="1">
    <location>
        <begin position="23"/>
        <end position="507"/>
    </location>
</feature>
<keyword evidence="3" id="KW-1185">Reference proteome</keyword>